<evidence type="ECO:0000259" key="5">
    <source>
        <dbReference type="SMART" id="SM00864"/>
    </source>
</evidence>
<evidence type="ECO:0000256" key="4">
    <source>
        <dbReference type="ARBA" id="ARBA00023134"/>
    </source>
</evidence>
<keyword evidence="2" id="KW-0493">Microtubule</keyword>
<dbReference type="InterPro" id="IPR003008">
    <property type="entry name" value="Tubulin_FtsZ_GTPase"/>
</dbReference>
<dbReference type="Pfam" id="PF00091">
    <property type="entry name" value="Tubulin"/>
    <property type="match status" value="1"/>
</dbReference>
<evidence type="ECO:0000313" key="7">
    <source>
        <dbReference type="Proteomes" id="UP001234989"/>
    </source>
</evidence>
<evidence type="ECO:0000313" key="6">
    <source>
        <dbReference type="EMBL" id="WMV09124.1"/>
    </source>
</evidence>
<reference evidence="6" key="1">
    <citation type="submission" date="2023-08" db="EMBL/GenBank/DDBJ databases">
        <title>A de novo genome assembly of Solanum verrucosum Schlechtendal, a Mexican diploid species geographically isolated from the other diploid A-genome species in potato relatives.</title>
        <authorList>
            <person name="Hosaka K."/>
        </authorList>
    </citation>
    <scope>NUCLEOTIDE SEQUENCE</scope>
    <source>
        <tissue evidence="6">Young leaves</tissue>
    </source>
</reference>
<dbReference type="Gene3D" id="3.40.50.1440">
    <property type="entry name" value="Tubulin/FtsZ, GTPase domain"/>
    <property type="match status" value="2"/>
</dbReference>
<accession>A0AAF0PWB8</accession>
<dbReference type="GO" id="GO:0005525">
    <property type="term" value="F:GTP binding"/>
    <property type="evidence" value="ECO:0007669"/>
    <property type="project" value="UniProtKB-KW"/>
</dbReference>
<gene>
    <name evidence="6" type="ORF">MTR67_002509</name>
</gene>
<dbReference type="InterPro" id="IPR036525">
    <property type="entry name" value="Tubulin/FtsZ_GTPase_sf"/>
</dbReference>
<organism evidence="6 7">
    <name type="scientific">Solanum verrucosum</name>
    <dbReference type="NCBI Taxonomy" id="315347"/>
    <lineage>
        <taxon>Eukaryota</taxon>
        <taxon>Viridiplantae</taxon>
        <taxon>Streptophyta</taxon>
        <taxon>Embryophyta</taxon>
        <taxon>Tracheophyta</taxon>
        <taxon>Spermatophyta</taxon>
        <taxon>Magnoliopsida</taxon>
        <taxon>eudicotyledons</taxon>
        <taxon>Gunneridae</taxon>
        <taxon>Pentapetalae</taxon>
        <taxon>asterids</taxon>
        <taxon>lamiids</taxon>
        <taxon>Solanales</taxon>
        <taxon>Solanaceae</taxon>
        <taxon>Solanoideae</taxon>
        <taxon>Solaneae</taxon>
        <taxon>Solanum</taxon>
    </lineage>
</organism>
<dbReference type="AlphaFoldDB" id="A0AAF0PWB8"/>
<evidence type="ECO:0000256" key="1">
    <source>
        <dbReference type="ARBA" id="ARBA00009636"/>
    </source>
</evidence>
<keyword evidence="7" id="KW-1185">Reference proteome</keyword>
<keyword evidence="4" id="KW-0342">GTP-binding</keyword>
<dbReference type="Proteomes" id="UP001234989">
    <property type="component" value="Chromosome 1"/>
</dbReference>
<dbReference type="InterPro" id="IPR000217">
    <property type="entry name" value="Tubulin"/>
</dbReference>
<comment type="similarity">
    <text evidence="1">Belongs to the tubulin family.</text>
</comment>
<dbReference type="EMBL" id="CP133612">
    <property type="protein sequence ID" value="WMV09124.1"/>
    <property type="molecule type" value="Genomic_DNA"/>
</dbReference>
<evidence type="ECO:0000256" key="2">
    <source>
        <dbReference type="ARBA" id="ARBA00022701"/>
    </source>
</evidence>
<proteinExistence type="inferred from homology"/>
<evidence type="ECO:0000256" key="3">
    <source>
        <dbReference type="ARBA" id="ARBA00022741"/>
    </source>
</evidence>
<dbReference type="GO" id="GO:0005874">
    <property type="term" value="C:microtubule"/>
    <property type="evidence" value="ECO:0007669"/>
    <property type="project" value="UniProtKB-KW"/>
</dbReference>
<feature type="domain" description="Tubulin/FtsZ GTPase" evidence="5">
    <location>
        <begin position="1"/>
        <end position="149"/>
    </location>
</feature>
<dbReference type="PANTHER" id="PTHR11588">
    <property type="entry name" value="TUBULIN"/>
    <property type="match status" value="1"/>
</dbReference>
<dbReference type="GO" id="GO:0007017">
    <property type="term" value="P:microtubule-based process"/>
    <property type="evidence" value="ECO:0007669"/>
    <property type="project" value="InterPro"/>
</dbReference>
<name>A0AAF0PWB8_SOLVR</name>
<protein>
    <recommendedName>
        <fullName evidence="5">Tubulin/FtsZ GTPase domain-containing protein</fullName>
    </recommendedName>
</protein>
<dbReference type="SMART" id="SM00864">
    <property type="entry name" value="Tubulin"/>
    <property type="match status" value="1"/>
</dbReference>
<keyword evidence="3" id="KW-0547">Nucleotide-binding</keyword>
<dbReference type="SUPFAM" id="SSF52490">
    <property type="entry name" value="Tubulin nucleotide-binding domain-like"/>
    <property type="match status" value="1"/>
</dbReference>
<sequence>MDLEPRTMDNIRSGPYGQIFHPDNFVYGNSGAGNNWAKDFNCAIHWVEEQVLCMGTLLILKIREEYQDRMMLTFSVFPLPKVSDIVVEPYNSTLSLHQLVENADEYIVLGNEVLYYIFFRTLKLITPSCKSIQHLDCAFLCVICLIVVS</sequence>